<feature type="signal peptide" evidence="1">
    <location>
        <begin position="1"/>
        <end position="22"/>
    </location>
</feature>
<keyword evidence="1" id="KW-0732">Signal</keyword>
<dbReference type="EMBL" id="JAUEPT010000124">
    <property type="protein sequence ID" value="KAK0431043.1"/>
    <property type="molecule type" value="Genomic_DNA"/>
</dbReference>
<feature type="chain" id="PRO_5041273032" evidence="1">
    <location>
        <begin position="23"/>
        <end position="390"/>
    </location>
</feature>
<proteinExistence type="predicted"/>
<dbReference type="AlphaFoldDB" id="A0AA39MEP5"/>
<organism evidence="2 3">
    <name type="scientific">Armillaria borealis</name>
    <dbReference type="NCBI Taxonomy" id="47425"/>
    <lineage>
        <taxon>Eukaryota</taxon>
        <taxon>Fungi</taxon>
        <taxon>Dikarya</taxon>
        <taxon>Basidiomycota</taxon>
        <taxon>Agaricomycotina</taxon>
        <taxon>Agaricomycetes</taxon>
        <taxon>Agaricomycetidae</taxon>
        <taxon>Agaricales</taxon>
        <taxon>Marasmiineae</taxon>
        <taxon>Physalacriaceae</taxon>
        <taxon>Armillaria</taxon>
    </lineage>
</organism>
<reference evidence="2" key="1">
    <citation type="submission" date="2023-06" db="EMBL/GenBank/DDBJ databases">
        <authorList>
            <consortium name="Lawrence Berkeley National Laboratory"/>
            <person name="Ahrendt S."/>
            <person name="Sahu N."/>
            <person name="Indic B."/>
            <person name="Wong-Bajracharya J."/>
            <person name="Merenyi Z."/>
            <person name="Ke H.-M."/>
            <person name="Monk M."/>
            <person name="Kocsube S."/>
            <person name="Drula E."/>
            <person name="Lipzen A."/>
            <person name="Balint B."/>
            <person name="Henrissat B."/>
            <person name="Andreopoulos B."/>
            <person name="Martin F.M."/>
            <person name="Harder C.B."/>
            <person name="Rigling D."/>
            <person name="Ford K.L."/>
            <person name="Foster G.D."/>
            <person name="Pangilinan J."/>
            <person name="Papanicolaou A."/>
            <person name="Barry K."/>
            <person name="LaButti K."/>
            <person name="Viragh M."/>
            <person name="Koriabine M."/>
            <person name="Yan M."/>
            <person name="Riley R."/>
            <person name="Champramary S."/>
            <person name="Plett K.L."/>
            <person name="Tsai I.J."/>
            <person name="Slot J."/>
            <person name="Sipos G."/>
            <person name="Plett J."/>
            <person name="Nagy L.G."/>
            <person name="Grigoriev I.V."/>
        </authorList>
    </citation>
    <scope>NUCLEOTIDE SEQUENCE</scope>
    <source>
        <strain evidence="2">FPL87.14</strain>
    </source>
</reference>
<accession>A0AA39MEP5</accession>
<comment type="caution">
    <text evidence="2">The sequence shown here is derived from an EMBL/GenBank/DDBJ whole genome shotgun (WGS) entry which is preliminary data.</text>
</comment>
<name>A0AA39MEP5_9AGAR</name>
<evidence type="ECO:0000313" key="3">
    <source>
        <dbReference type="Proteomes" id="UP001175226"/>
    </source>
</evidence>
<gene>
    <name evidence="2" type="ORF">EV421DRAFT_1912219</name>
</gene>
<dbReference type="Proteomes" id="UP001175226">
    <property type="component" value="Unassembled WGS sequence"/>
</dbReference>
<evidence type="ECO:0000256" key="1">
    <source>
        <dbReference type="SAM" id="SignalP"/>
    </source>
</evidence>
<keyword evidence="3" id="KW-1185">Reference proteome</keyword>
<protein>
    <submittedName>
        <fullName evidence="2">Uncharacterized protein</fullName>
    </submittedName>
</protein>
<sequence length="390" mass="42965">MTTALLMETILLLLSSTPFISMLSEMNIGKAQNRRSSSRSSSVVGYEPTWTEGTQETTSVLGEVRVGGCARLLDFRAIYALSGRSEALRSKQIPPRSRLSISTSDVYGTSTFPEPFVGIEIVPKRRHVHPSSNLPSRIVALPCWFASVEVVEMHEDEYVVWEINCKIVRVMTDAEDVEYRGTGDGDACVVARSGCGDEVDRTLTSLFLPCKSPVFGTETERMWDCRFVPRVDFSPQAMGTGHIACEPVESRIPRPFQARSGSAALACRETFDPVYVTFLDNTVSAWKGRVALFPGVCRDIGKTGGATVPSASGINNVTRQPIGIGGDQETVPTMDILAQITAQHAVVPRQWSRDVNVSHAQKSSVEYVWKAWRWRYDDQGAFVVAKIDFG</sequence>
<evidence type="ECO:0000313" key="2">
    <source>
        <dbReference type="EMBL" id="KAK0431043.1"/>
    </source>
</evidence>